<organism evidence="2 3">
    <name type="scientific">Sporosarcina limicola</name>
    <dbReference type="NCBI Taxonomy" id="34101"/>
    <lineage>
        <taxon>Bacteria</taxon>
        <taxon>Bacillati</taxon>
        <taxon>Bacillota</taxon>
        <taxon>Bacilli</taxon>
        <taxon>Bacillales</taxon>
        <taxon>Caryophanaceae</taxon>
        <taxon>Sporosarcina</taxon>
    </lineage>
</organism>
<dbReference type="Gene3D" id="1.10.260.40">
    <property type="entry name" value="lambda repressor-like DNA-binding domains"/>
    <property type="match status" value="1"/>
</dbReference>
<dbReference type="InterPro" id="IPR022452">
    <property type="entry name" value="MqsA"/>
</dbReference>
<evidence type="ECO:0000313" key="2">
    <source>
        <dbReference type="EMBL" id="MBE1553223.1"/>
    </source>
</evidence>
<dbReference type="NCBIfam" id="TIGR03830">
    <property type="entry name" value="CxxCG_CxxCG_HTH"/>
    <property type="match status" value="1"/>
</dbReference>
<feature type="domain" description="HTH cro/C1-type" evidence="1">
    <location>
        <begin position="77"/>
        <end position="108"/>
    </location>
</feature>
<gene>
    <name evidence="2" type="ORF">H4683_000292</name>
</gene>
<reference evidence="2" key="1">
    <citation type="submission" date="2020-10" db="EMBL/GenBank/DDBJ databases">
        <title>Genomic Encyclopedia of Type Strains, Phase IV (KMG-IV): sequencing the most valuable type-strain genomes for metagenomic binning, comparative biology and taxonomic classification.</title>
        <authorList>
            <person name="Goeker M."/>
        </authorList>
    </citation>
    <scope>NUCLEOTIDE SEQUENCE</scope>
    <source>
        <strain evidence="2">DSM 13886</strain>
    </source>
</reference>
<dbReference type="InterPro" id="IPR001387">
    <property type="entry name" value="Cro/C1-type_HTH"/>
</dbReference>
<dbReference type="InterPro" id="IPR032758">
    <property type="entry name" value="MqsA/HigA-2"/>
</dbReference>
<evidence type="ECO:0000259" key="1">
    <source>
        <dbReference type="PROSITE" id="PS50943"/>
    </source>
</evidence>
<evidence type="ECO:0000313" key="3">
    <source>
        <dbReference type="Proteomes" id="UP000658225"/>
    </source>
</evidence>
<dbReference type="InterPro" id="IPR025272">
    <property type="entry name" value="SocA_Panacea"/>
</dbReference>
<accession>A0A927MEM0</accession>
<dbReference type="Proteomes" id="UP000658225">
    <property type="component" value="Unassembled WGS sequence"/>
</dbReference>
<name>A0A927MEM0_9BACL</name>
<dbReference type="Pfam" id="PF13274">
    <property type="entry name" value="SocA_Panacea"/>
    <property type="match status" value="1"/>
</dbReference>
<dbReference type="PROSITE" id="PS50943">
    <property type="entry name" value="HTH_CROC1"/>
    <property type="match status" value="1"/>
</dbReference>
<protein>
    <submittedName>
        <fullName evidence="2">Zinc finger/helix-turn-helix YgiT family protein</fullName>
    </submittedName>
</protein>
<sequence length="330" mass="38884">MKETLFCHLCDEQTEFYIADETFNYPVKNEHFTIKGKRAYCEIHHEELFHKEYDRANQQTAFNLYREANGLVTVDEIKETREKYKLTQREYSHLLGFGEITISRYERGSLPTKVQSQLIEESRRPERMKKLLEENKGEINHEKAEQLLDILNGSQMEKKYEEIIFKEIRDVFQHMPTIFTGQMPFSFEKFGSMATFFADKEKPFITKLNKLMFYADFFHFRLYNSSISGATYNRLQYGPVPVRYNTLYESIPSIEMVEDGYGIKAIAIQDLEESSLTEEEAAVLKFVSERFSTMNASQIADYSHQEKCWIEVGHSEKIPYSYAGTLKFEK</sequence>
<dbReference type="CDD" id="cd00093">
    <property type="entry name" value="HTH_XRE"/>
    <property type="match status" value="1"/>
</dbReference>
<comment type="caution">
    <text evidence="2">The sequence shown here is derived from an EMBL/GenBank/DDBJ whole genome shotgun (WGS) entry which is preliminary data.</text>
</comment>
<dbReference type="EMBL" id="JADBEL010000001">
    <property type="protein sequence ID" value="MBE1553223.1"/>
    <property type="molecule type" value="Genomic_DNA"/>
</dbReference>
<keyword evidence="3" id="KW-1185">Reference proteome</keyword>
<dbReference type="AlphaFoldDB" id="A0A927MEM0"/>
<dbReference type="SUPFAM" id="SSF47413">
    <property type="entry name" value="lambda repressor-like DNA-binding domains"/>
    <property type="match status" value="1"/>
</dbReference>
<proteinExistence type="predicted"/>
<dbReference type="RefSeq" id="WP_192597038.1">
    <property type="nucleotide sequence ID" value="NZ_JADBEL010000001.1"/>
</dbReference>
<dbReference type="Pfam" id="PF15731">
    <property type="entry name" value="MqsA_antitoxin"/>
    <property type="match status" value="1"/>
</dbReference>
<dbReference type="GO" id="GO:0003677">
    <property type="term" value="F:DNA binding"/>
    <property type="evidence" value="ECO:0007669"/>
    <property type="project" value="InterPro"/>
</dbReference>
<dbReference type="InterPro" id="IPR010982">
    <property type="entry name" value="Lambda_DNA-bd_dom_sf"/>
</dbReference>